<comment type="catalytic activity">
    <reaction evidence="7 8">
        <text>(2S,6S)-2,6-diaminopimelate = meso-2,6-diaminopimelate</text>
        <dbReference type="Rhea" id="RHEA:15393"/>
        <dbReference type="ChEBI" id="CHEBI:57609"/>
        <dbReference type="ChEBI" id="CHEBI:57791"/>
        <dbReference type="EC" id="5.1.1.7"/>
    </reaction>
</comment>
<feature type="binding site" evidence="8">
    <location>
        <position position="178"/>
    </location>
    <ligand>
        <name>substrate</name>
    </ligand>
</feature>
<dbReference type="PROSITE" id="PS01326">
    <property type="entry name" value="DAP_EPIMERASE"/>
    <property type="match status" value="1"/>
</dbReference>
<feature type="active site" description="Proton acceptor" evidence="8">
    <location>
        <position position="246"/>
    </location>
</feature>
<keyword evidence="8" id="KW-0963">Cytoplasm</keyword>
<feature type="binding site" evidence="8">
    <location>
        <begin position="247"/>
        <end position="248"/>
    </location>
    <ligand>
        <name>substrate</name>
    </ligand>
</feature>
<dbReference type="InterPro" id="IPR018510">
    <property type="entry name" value="DAP_epimerase_AS"/>
</dbReference>
<dbReference type="SUPFAM" id="SSF54506">
    <property type="entry name" value="Diaminopimelate epimerase-like"/>
    <property type="match status" value="2"/>
</dbReference>
<feature type="binding site" evidence="8">
    <location>
        <begin position="94"/>
        <end position="95"/>
    </location>
    <ligand>
        <name>substrate</name>
    </ligand>
</feature>
<dbReference type="HAMAP" id="MF_00197">
    <property type="entry name" value="DAP_epimerase"/>
    <property type="match status" value="1"/>
</dbReference>
<comment type="subunit">
    <text evidence="8">Homodimer.</text>
</comment>
<evidence type="ECO:0000256" key="8">
    <source>
        <dbReference type="HAMAP-Rule" id="MF_00197"/>
    </source>
</evidence>
<gene>
    <name evidence="8" type="primary">dapF</name>
    <name evidence="10" type="ORF">SAMN05216184_10599</name>
</gene>
<evidence type="ECO:0000256" key="6">
    <source>
        <dbReference type="ARBA" id="ARBA00023235"/>
    </source>
</evidence>
<reference evidence="10 11" key="1">
    <citation type="submission" date="2016-10" db="EMBL/GenBank/DDBJ databases">
        <authorList>
            <person name="Cai Z."/>
        </authorList>
    </citation>
    <scope>NUCLEOTIDE SEQUENCE [LARGE SCALE GENOMIC DNA]</scope>
    <source>
        <strain evidence="10 11">CGMCC 1.10826</strain>
    </source>
</reference>
<evidence type="ECO:0000256" key="2">
    <source>
        <dbReference type="ARBA" id="ARBA00010219"/>
    </source>
</evidence>
<feature type="binding site" evidence="8">
    <location>
        <begin position="237"/>
        <end position="238"/>
    </location>
    <ligand>
        <name>substrate</name>
    </ligand>
</feature>
<dbReference type="Pfam" id="PF01678">
    <property type="entry name" value="DAP_epimerase"/>
    <property type="match status" value="2"/>
</dbReference>
<dbReference type="AlphaFoldDB" id="A0A2Y9AC26"/>
<comment type="pathway">
    <text evidence="1 8">Amino-acid biosynthesis; L-lysine biosynthesis via DAP pathway; DL-2,6-diaminopimelate from LL-2,6-diaminopimelate: step 1/1.</text>
</comment>
<evidence type="ECO:0000256" key="3">
    <source>
        <dbReference type="ARBA" id="ARBA00013080"/>
    </source>
</evidence>
<proteinExistence type="inferred from homology"/>
<dbReference type="GO" id="GO:0008837">
    <property type="term" value="F:diaminopimelate epimerase activity"/>
    <property type="evidence" value="ECO:0007669"/>
    <property type="project" value="UniProtKB-UniRule"/>
</dbReference>
<dbReference type="NCBIfam" id="TIGR00652">
    <property type="entry name" value="DapF"/>
    <property type="match status" value="1"/>
</dbReference>
<protein>
    <recommendedName>
        <fullName evidence="3 8">Diaminopimelate epimerase</fullName>
        <shortName evidence="8">DAP epimerase</shortName>
        <ecNumber evidence="3 8">5.1.1.7</ecNumber>
    </recommendedName>
    <alternativeName>
        <fullName evidence="8">PLP-independent amino acid racemase</fullName>
    </alternativeName>
</protein>
<dbReference type="PANTHER" id="PTHR31689">
    <property type="entry name" value="DIAMINOPIMELATE EPIMERASE, CHLOROPLASTIC"/>
    <property type="match status" value="1"/>
</dbReference>
<comment type="subcellular location">
    <subcellularLocation>
        <location evidence="8">Cytoplasm</location>
    </subcellularLocation>
</comment>
<comment type="function">
    <text evidence="8">Catalyzes the stereoinversion of LL-2,6-diaminopimelate (L,L-DAP) to meso-diaminopimelate (meso-DAP), a precursor of L-lysine and an essential component of the bacterial peptidoglycan.</text>
</comment>
<comment type="caution">
    <text evidence="8">Lacks conserved residue(s) required for the propagation of feature annotation.</text>
</comment>
<keyword evidence="11" id="KW-1185">Reference proteome</keyword>
<name>A0A2Y9AC26_9MICO</name>
<feature type="site" description="Could be important to modulate the pK values of the two catalytic cysteine residues" evidence="8">
    <location>
        <position position="237"/>
    </location>
</feature>
<dbReference type="GO" id="GO:0005829">
    <property type="term" value="C:cytosol"/>
    <property type="evidence" value="ECO:0007669"/>
    <property type="project" value="TreeGrafter"/>
</dbReference>
<feature type="active site" description="Proton donor" evidence="8">
    <location>
        <position position="93"/>
    </location>
</feature>
<dbReference type="Gene3D" id="3.10.310.10">
    <property type="entry name" value="Diaminopimelate Epimerase, Chain A, domain 1"/>
    <property type="match status" value="2"/>
</dbReference>
<dbReference type="PANTHER" id="PTHR31689:SF0">
    <property type="entry name" value="DIAMINOPIMELATE EPIMERASE"/>
    <property type="match status" value="1"/>
</dbReference>
<keyword evidence="6 8" id="KW-0413">Isomerase</keyword>
<keyword evidence="5 8" id="KW-0457">Lysine biosynthesis</keyword>
<evidence type="ECO:0000256" key="9">
    <source>
        <dbReference type="PROSITE-ProRule" id="PRU10125"/>
    </source>
</evidence>
<evidence type="ECO:0000256" key="7">
    <source>
        <dbReference type="ARBA" id="ARBA00051712"/>
    </source>
</evidence>
<dbReference type="EMBL" id="UETB01000005">
    <property type="protein sequence ID" value="SSA41840.1"/>
    <property type="molecule type" value="Genomic_DNA"/>
</dbReference>
<feature type="binding site" evidence="8">
    <location>
        <position position="20"/>
    </location>
    <ligand>
        <name>substrate</name>
    </ligand>
</feature>
<dbReference type="RefSeq" id="WP_110852394.1">
    <property type="nucleotide sequence ID" value="NZ_QKLZ01000005.1"/>
</dbReference>
<feature type="binding site" evidence="8">
    <location>
        <position position="84"/>
    </location>
    <ligand>
        <name>substrate</name>
    </ligand>
</feature>
<comment type="similarity">
    <text evidence="2 8">Belongs to the diaminopimelate epimerase family.</text>
</comment>
<evidence type="ECO:0000256" key="1">
    <source>
        <dbReference type="ARBA" id="ARBA00005196"/>
    </source>
</evidence>
<dbReference type="OrthoDB" id="9805408at2"/>
<dbReference type="EC" id="5.1.1.7" evidence="3 8"/>
<evidence type="ECO:0000313" key="10">
    <source>
        <dbReference type="EMBL" id="SSA41840.1"/>
    </source>
</evidence>
<organism evidence="10 11">
    <name type="scientific">Georgenia satyanarayanai</name>
    <dbReference type="NCBI Taxonomy" id="860221"/>
    <lineage>
        <taxon>Bacteria</taxon>
        <taxon>Bacillati</taxon>
        <taxon>Actinomycetota</taxon>
        <taxon>Actinomycetes</taxon>
        <taxon>Micrococcales</taxon>
        <taxon>Bogoriellaceae</taxon>
        <taxon>Georgenia</taxon>
    </lineage>
</organism>
<evidence type="ECO:0000256" key="4">
    <source>
        <dbReference type="ARBA" id="ARBA00022605"/>
    </source>
</evidence>
<dbReference type="Proteomes" id="UP000250222">
    <property type="component" value="Unassembled WGS sequence"/>
</dbReference>
<dbReference type="UniPathway" id="UPA00034">
    <property type="reaction ID" value="UER00025"/>
</dbReference>
<keyword evidence="4 8" id="KW-0028">Amino-acid biosynthesis</keyword>
<feature type="active site" evidence="9">
    <location>
        <position position="93"/>
    </location>
</feature>
<feature type="site" description="Could be important to modulate the pK values of the two catalytic cysteine residues" evidence="8">
    <location>
        <position position="180"/>
    </location>
</feature>
<evidence type="ECO:0000256" key="5">
    <source>
        <dbReference type="ARBA" id="ARBA00023154"/>
    </source>
</evidence>
<sequence length="303" mass="31132">MSLLAPLRGVPLTKGHATENDFVLLTDPDARLDVDAAAVAALCDRRAGIGADGLVRAVRSAALGTPEARAAAAEGAEWFMDYRNADGSVAEMCGNAARLLATYLVDEGLIAPADGEPVLIGTRGGVRTVTRTGTDWTVDMGPWQLPGGGDAVTRGFDVAVQVRGLEGTRAGLRVTMPNPHAVVALPDEDELAAADLVPLVAVDPEPADGTNVEIVVPLGETTTDGEATGAVRMRVQERGAGETRSCGTGACAVAVALHAWGGAGAPRLWRVLVPGGELLVRLTDDGRALLTGPATLVGRVTLR</sequence>
<accession>A0A2Y9AC26</accession>
<dbReference type="GO" id="GO:0009089">
    <property type="term" value="P:lysine biosynthetic process via diaminopimelate"/>
    <property type="evidence" value="ECO:0007669"/>
    <property type="project" value="UniProtKB-UniRule"/>
</dbReference>
<feature type="binding site" evidence="8">
    <location>
        <position position="211"/>
    </location>
    <ligand>
        <name>substrate</name>
    </ligand>
</feature>
<dbReference type="InterPro" id="IPR001653">
    <property type="entry name" value="DAP_epimerase_DapF"/>
</dbReference>
<evidence type="ECO:0000313" key="11">
    <source>
        <dbReference type="Proteomes" id="UP000250222"/>
    </source>
</evidence>